<sequence length="148" mass="17005">MSKTEMLSERANKPETKEVYAVYRQNLSRYFDEVEKNITQYIEAISHLQQEFTSTCKNVMDNTIAFHQDVMTKSGLGANLPQSYLKSINDVTDEFVKTSSLQNKAVITAIDATRQNIKTFNDNLKAFTSMDMSVIQSWFSSWKPTRNP</sequence>
<dbReference type="OrthoDB" id="7075at2157"/>
<protein>
    <recommendedName>
        <fullName evidence="3">Phasin domain-containing protein</fullName>
    </recommendedName>
</protein>
<gene>
    <name evidence="1" type="ORF">NCS_10360</name>
</gene>
<dbReference type="EMBL" id="LT841358">
    <property type="protein sequence ID" value="SMH70553.1"/>
    <property type="molecule type" value="Genomic_DNA"/>
</dbReference>
<organism evidence="1 2">
    <name type="scientific">Candidatus Nitrosotalea okcheonensis</name>
    <dbReference type="NCBI Taxonomy" id="1903276"/>
    <lineage>
        <taxon>Archaea</taxon>
        <taxon>Nitrososphaerota</taxon>
        <taxon>Nitrososphaeria</taxon>
        <taxon>Nitrosotaleales</taxon>
        <taxon>Nitrosotaleaceae</taxon>
        <taxon>Nitrosotalea</taxon>
    </lineage>
</organism>
<dbReference type="AlphaFoldDB" id="A0A2H1FCQ6"/>
<evidence type="ECO:0000313" key="1">
    <source>
        <dbReference type="EMBL" id="SMH70553.1"/>
    </source>
</evidence>
<reference evidence="2" key="1">
    <citation type="submission" date="2017-03" db="EMBL/GenBank/DDBJ databases">
        <authorList>
            <person name="Herbold C."/>
        </authorList>
    </citation>
    <scope>NUCLEOTIDE SEQUENCE [LARGE SCALE GENOMIC DNA]</scope>
</reference>
<proteinExistence type="predicted"/>
<dbReference type="Proteomes" id="UP000230607">
    <property type="component" value="Chromosome 1"/>
</dbReference>
<evidence type="ECO:0008006" key="3">
    <source>
        <dbReference type="Google" id="ProtNLM"/>
    </source>
</evidence>
<name>A0A2H1FCQ6_9ARCH</name>
<evidence type="ECO:0000313" key="2">
    <source>
        <dbReference type="Proteomes" id="UP000230607"/>
    </source>
</evidence>
<accession>A0A2H1FCQ6</accession>
<dbReference type="RefSeq" id="WP_157926678.1">
    <property type="nucleotide sequence ID" value="NZ_LT841358.1"/>
</dbReference>
<keyword evidence="2" id="KW-1185">Reference proteome</keyword>